<proteinExistence type="predicted"/>
<dbReference type="PRINTS" id="PR00081">
    <property type="entry name" value="GDHRDH"/>
</dbReference>
<organism evidence="1">
    <name type="scientific">marine metagenome</name>
    <dbReference type="NCBI Taxonomy" id="408172"/>
    <lineage>
        <taxon>unclassified sequences</taxon>
        <taxon>metagenomes</taxon>
        <taxon>ecological metagenomes</taxon>
    </lineage>
</organism>
<protein>
    <recommendedName>
        <fullName evidence="2">SDR family NAD(P)-dependent oxidoreductase</fullName>
    </recommendedName>
</protein>
<dbReference type="Pfam" id="PF00106">
    <property type="entry name" value="adh_short"/>
    <property type="match status" value="1"/>
</dbReference>
<reference evidence="1" key="1">
    <citation type="submission" date="2018-05" db="EMBL/GenBank/DDBJ databases">
        <authorList>
            <person name="Lanie J.A."/>
            <person name="Ng W.-L."/>
            <person name="Kazmierczak K.M."/>
            <person name="Andrzejewski T.M."/>
            <person name="Davidsen T.M."/>
            <person name="Wayne K.J."/>
            <person name="Tettelin H."/>
            <person name="Glass J.I."/>
            <person name="Rusch D."/>
            <person name="Podicherti R."/>
            <person name="Tsui H.-C.T."/>
            <person name="Winkler M.E."/>
        </authorList>
    </citation>
    <scope>NUCLEOTIDE SEQUENCE</scope>
</reference>
<sequence>MAHKIFLVSGATDGIGRATATELARAGGEVILVGRDRAKAERVVGKIKRDSDNEHVSFEVADLSLQSDLHALASRLTNRLEHLDVLINNVG</sequence>
<dbReference type="EMBL" id="UINC01094159">
    <property type="protein sequence ID" value="SVC49163.1"/>
    <property type="molecule type" value="Genomic_DNA"/>
</dbReference>
<dbReference type="AlphaFoldDB" id="A0A382MJJ1"/>
<dbReference type="SUPFAM" id="SSF51735">
    <property type="entry name" value="NAD(P)-binding Rossmann-fold domains"/>
    <property type="match status" value="1"/>
</dbReference>
<dbReference type="PANTHER" id="PTHR44656:SF7">
    <property type="entry name" value="DEHYDROGENASE_REDUCTASE SDR FAMILY MEMBER 12"/>
    <property type="match status" value="1"/>
</dbReference>
<evidence type="ECO:0000313" key="1">
    <source>
        <dbReference type="EMBL" id="SVC49163.1"/>
    </source>
</evidence>
<evidence type="ECO:0008006" key="2">
    <source>
        <dbReference type="Google" id="ProtNLM"/>
    </source>
</evidence>
<dbReference type="InterPro" id="IPR002347">
    <property type="entry name" value="SDR_fam"/>
</dbReference>
<dbReference type="InterPro" id="IPR036291">
    <property type="entry name" value="NAD(P)-bd_dom_sf"/>
</dbReference>
<name>A0A382MJJ1_9ZZZZ</name>
<accession>A0A382MJJ1</accession>
<dbReference type="PANTHER" id="PTHR44656">
    <property type="entry name" value="DEHYDROGENASE/REDUCTASE SDR FAMILY MEMBER 12"/>
    <property type="match status" value="1"/>
</dbReference>
<gene>
    <name evidence="1" type="ORF">METZ01_LOCUS302017</name>
</gene>
<dbReference type="Gene3D" id="3.40.50.720">
    <property type="entry name" value="NAD(P)-binding Rossmann-like Domain"/>
    <property type="match status" value="1"/>
</dbReference>
<dbReference type="InterPro" id="IPR052992">
    <property type="entry name" value="SDR_member_12"/>
</dbReference>
<feature type="non-terminal residue" evidence="1">
    <location>
        <position position="91"/>
    </location>
</feature>